<dbReference type="InterPro" id="IPR006674">
    <property type="entry name" value="HD_domain"/>
</dbReference>
<evidence type="ECO:0000313" key="11">
    <source>
        <dbReference type="Proteomes" id="UP000229334"/>
    </source>
</evidence>
<keyword evidence="4" id="KW-0548">Nucleotidyltransferase</keyword>
<evidence type="ECO:0000256" key="2">
    <source>
        <dbReference type="ARBA" id="ARBA00022679"/>
    </source>
</evidence>
<dbReference type="Gene3D" id="1.10.3090.10">
    <property type="entry name" value="cca-adding enzyme, domain 2"/>
    <property type="match status" value="1"/>
</dbReference>
<evidence type="ECO:0000256" key="4">
    <source>
        <dbReference type="ARBA" id="ARBA00022695"/>
    </source>
</evidence>
<dbReference type="PANTHER" id="PTHR46173:SF1">
    <property type="entry name" value="CCA TRNA NUCLEOTIDYLTRANSFERASE 1, MITOCHONDRIAL"/>
    <property type="match status" value="1"/>
</dbReference>
<dbReference type="Proteomes" id="UP000229334">
    <property type="component" value="Unassembled WGS sequence"/>
</dbReference>
<dbReference type="GO" id="GO:0046872">
    <property type="term" value="F:metal ion binding"/>
    <property type="evidence" value="ECO:0007669"/>
    <property type="project" value="UniProtKB-KW"/>
</dbReference>
<dbReference type="InterPro" id="IPR006675">
    <property type="entry name" value="HDIG_dom"/>
</dbReference>
<dbReference type="CDD" id="cd00077">
    <property type="entry name" value="HDc"/>
    <property type="match status" value="1"/>
</dbReference>
<protein>
    <recommendedName>
        <fullName evidence="9">HD domain-containing protein</fullName>
    </recommendedName>
</protein>
<comment type="caution">
    <text evidence="10">The sequence shown here is derived from an EMBL/GenBank/DDBJ whole genome shotgun (WGS) entry which is preliminary data.</text>
</comment>
<dbReference type="SMART" id="SM00471">
    <property type="entry name" value="HDc"/>
    <property type="match status" value="1"/>
</dbReference>
<comment type="similarity">
    <text evidence="8">Belongs to the tRNA nucleotidyltransferase/poly(A) polymerase family.</text>
</comment>
<dbReference type="NCBIfam" id="TIGR00277">
    <property type="entry name" value="HDIG"/>
    <property type="match status" value="1"/>
</dbReference>
<keyword evidence="6" id="KW-0547">Nucleotide-binding</keyword>
<evidence type="ECO:0000256" key="7">
    <source>
        <dbReference type="ARBA" id="ARBA00022842"/>
    </source>
</evidence>
<reference evidence="10 11" key="1">
    <citation type="submission" date="2017-09" db="EMBL/GenBank/DDBJ databases">
        <title>Depth-based differentiation of microbial function through sediment-hosted aquifers and enrichment of novel symbionts in the deep terrestrial subsurface.</title>
        <authorList>
            <person name="Probst A.J."/>
            <person name="Ladd B."/>
            <person name="Jarett J.K."/>
            <person name="Geller-Mcgrath D.E."/>
            <person name="Sieber C.M."/>
            <person name="Emerson J.B."/>
            <person name="Anantharaman K."/>
            <person name="Thomas B.C."/>
            <person name="Malmstrom R."/>
            <person name="Stieglmeier M."/>
            <person name="Klingl A."/>
            <person name="Woyke T."/>
            <person name="Ryan C.M."/>
            <person name="Banfield J.F."/>
        </authorList>
    </citation>
    <scope>NUCLEOTIDE SEQUENCE [LARGE SCALE GENOMIC DNA]</scope>
    <source>
        <strain evidence="10">CG22_combo_CG10-13_8_21_14_all_37_9</strain>
    </source>
</reference>
<dbReference type="InterPro" id="IPR050264">
    <property type="entry name" value="Bact_CCA-adding_enz_type3_sf"/>
</dbReference>
<keyword evidence="5" id="KW-0479">Metal-binding</keyword>
<dbReference type="Gene3D" id="3.30.460.10">
    <property type="entry name" value="Beta Polymerase, domain 2"/>
    <property type="match status" value="1"/>
</dbReference>
<dbReference type="Gene3D" id="1.10.246.80">
    <property type="match status" value="1"/>
</dbReference>
<evidence type="ECO:0000256" key="6">
    <source>
        <dbReference type="ARBA" id="ARBA00022741"/>
    </source>
</evidence>
<comment type="cofactor">
    <cofactor evidence="1">
        <name>Mg(2+)</name>
        <dbReference type="ChEBI" id="CHEBI:18420"/>
    </cofactor>
</comment>
<keyword evidence="8" id="KW-0694">RNA-binding</keyword>
<dbReference type="SUPFAM" id="SSF81891">
    <property type="entry name" value="Poly A polymerase C-terminal region-like"/>
    <property type="match status" value="1"/>
</dbReference>
<dbReference type="CDD" id="cd05398">
    <property type="entry name" value="NT_ClassII-CCAase"/>
    <property type="match status" value="1"/>
</dbReference>
<sequence length="489" mass="56032">MKVQLASPITVKNNAKTLQDKGFLTYLVGGCVRDLLMAREPRDWDLNTNATPEEIVEAYPKTFYENKFGTVTIVNEEETDLTLKNIEVTPFRTEGAYEDFRHPQELKFSQNLAEDLARRDFTINALAYDPWSEELTDPFDGLKDIKDKIIRAVGDPDERFQEDALRLLRAVRLATELGFTIEDKTLQAAQNKANLLAKISKERIRDEFIKIIMSPNPAEGLTLCSKIGLLAYIIPELEAGLNMKQNKSHIYSVWEHSLRTVQHSADRDFSLHVRLTALLHDIGKPKTRRLNPETQDFTFYGHEVVGERLAKKILSDLKFPVKTIEIVTKLVRNHMFFSDTEKITLSAVRRIIANVGEDLVQDLIKVRICDRIGMGRPKEEPYRLRKYEAMIDEAMHSPTSVKMLKIDGQRLIEISYETPGPKFSLTLHALLEEVLDQPELNTNEYLEKRALELMSLPIEELKKLGEAGKEKKEATEAVEIKKIHKKYGV</sequence>
<evidence type="ECO:0000256" key="5">
    <source>
        <dbReference type="ARBA" id="ARBA00022723"/>
    </source>
</evidence>
<evidence type="ECO:0000259" key="9">
    <source>
        <dbReference type="PROSITE" id="PS51831"/>
    </source>
</evidence>
<dbReference type="Pfam" id="PF01966">
    <property type="entry name" value="HD"/>
    <property type="match status" value="1"/>
</dbReference>
<dbReference type="PROSITE" id="PS51831">
    <property type="entry name" value="HD"/>
    <property type="match status" value="1"/>
</dbReference>
<dbReference type="GO" id="GO:0000166">
    <property type="term" value="F:nucleotide binding"/>
    <property type="evidence" value="ECO:0007669"/>
    <property type="project" value="UniProtKB-KW"/>
</dbReference>
<dbReference type="InterPro" id="IPR043519">
    <property type="entry name" value="NT_sf"/>
</dbReference>
<dbReference type="Pfam" id="PF12627">
    <property type="entry name" value="PolyA_pol_RNAbd"/>
    <property type="match status" value="1"/>
</dbReference>
<dbReference type="InterPro" id="IPR002646">
    <property type="entry name" value="PolA_pol_head_dom"/>
</dbReference>
<dbReference type="Pfam" id="PF01743">
    <property type="entry name" value="PolyA_pol"/>
    <property type="match status" value="1"/>
</dbReference>
<feature type="domain" description="HD" evidence="9">
    <location>
        <begin position="253"/>
        <end position="354"/>
    </location>
</feature>
<keyword evidence="3" id="KW-0819">tRNA processing</keyword>
<keyword evidence="7" id="KW-0460">Magnesium</keyword>
<dbReference type="GO" id="GO:0016779">
    <property type="term" value="F:nucleotidyltransferase activity"/>
    <property type="evidence" value="ECO:0007669"/>
    <property type="project" value="UniProtKB-KW"/>
</dbReference>
<dbReference type="GO" id="GO:0008033">
    <property type="term" value="P:tRNA processing"/>
    <property type="evidence" value="ECO:0007669"/>
    <property type="project" value="UniProtKB-KW"/>
</dbReference>
<evidence type="ECO:0000256" key="3">
    <source>
        <dbReference type="ARBA" id="ARBA00022694"/>
    </source>
</evidence>
<accession>A0A2H0BK63</accession>
<organism evidence="10 11">
    <name type="scientific">Candidatus Vogelbacteria bacterium CG22_combo_CG10-13_8_21_14_all_37_9</name>
    <dbReference type="NCBI Taxonomy" id="1975046"/>
    <lineage>
        <taxon>Bacteria</taxon>
        <taxon>Candidatus Vogeliibacteriota</taxon>
    </lineage>
</organism>
<evidence type="ECO:0000256" key="1">
    <source>
        <dbReference type="ARBA" id="ARBA00001946"/>
    </source>
</evidence>
<dbReference type="PANTHER" id="PTHR46173">
    <property type="entry name" value="CCA TRNA NUCLEOTIDYLTRANSFERASE 1, MITOCHONDRIAL"/>
    <property type="match status" value="1"/>
</dbReference>
<dbReference type="GO" id="GO:0000049">
    <property type="term" value="F:tRNA binding"/>
    <property type="evidence" value="ECO:0007669"/>
    <property type="project" value="TreeGrafter"/>
</dbReference>
<dbReference type="InterPro" id="IPR003607">
    <property type="entry name" value="HD/PDEase_dom"/>
</dbReference>
<gene>
    <name evidence="10" type="ORF">COX02_02615</name>
</gene>
<dbReference type="SUPFAM" id="SSF81301">
    <property type="entry name" value="Nucleotidyltransferase"/>
    <property type="match status" value="1"/>
</dbReference>
<dbReference type="EMBL" id="PCSX01000038">
    <property type="protein sequence ID" value="PIP58021.1"/>
    <property type="molecule type" value="Genomic_DNA"/>
</dbReference>
<proteinExistence type="inferred from homology"/>
<evidence type="ECO:0000313" key="10">
    <source>
        <dbReference type="EMBL" id="PIP58021.1"/>
    </source>
</evidence>
<keyword evidence="2 8" id="KW-0808">Transferase</keyword>
<evidence type="ECO:0000256" key="8">
    <source>
        <dbReference type="RuleBase" id="RU003953"/>
    </source>
</evidence>
<name>A0A2H0BK63_9BACT</name>
<dbReference type="InterPro" id="IPR032828">
    <property type="entry name" value="PolyA_RNA-bd"/>
</dbReference>
<dbReference type="AlphaFoldDB" id="A0A2H0BK63"/>